<reference evidence="2 3" key="1">
    <citation type="submission" date="2019-05" db="EMBL/GenBank/DDBJ databases">
        <title>Another draft genome of Portunus trituberculatus and its Hox gene families provides insights of decapod evolution.</title>
        <authorList>
            <person name="Jeong J.-H."/>
            <person name="Song I."/>
            <person name="Kim S."/>
            <person name="Choi T."/>
            <person name="Kim D."/>
            <person name="Ryu S."/>
            <person name="Kim W."/>
        </authorList>
    </citation>
    <scope>NUCLEOTIDE SEQUENCE [LARGE SCALE GENOMIC DNA]</scope>
    <source>
        <tissue evidence="2">Muscle</tissue>
    </source>
</reference>
<comment type="caution">
    <text evidence="2">The sequence shown here is derived from an EMBL/GenBank/DDBJ whole genome shotgun (WGS) entry which is preliminary data.</text>
</comment>
<feature type="region of interest" description="Disordered" evidence="1">
    <location>
        <begin position="76"/>
        <end position="110"/>
    </location>
</feature>
<sequence length="110" mass="11986">MLPLCCCPPAAICRKWTPQGEHKGANDILKTRPPWHRAGLGRDEAGKDKGRYSKAGYRVGGGYCRVSATWGITEKEDKVEPSLQPHLTPSAFPPDHLTSSSPALHDNIVP</sequence>
<evidence type="ECO:0000313" key="3">
    <source>
        <dbReference type="Proteomes" id="UP000324222"/>
    </source>
</evidence>
<evidence type="ECO:0000313" key="2">
    <source>
        <dbReference type="EMBL" id="MPC29999.1"/>
    </source>
</evidence>
<organism evidence="2 3">
    <name type="scientific">Portunus trituberculatus</name>
    <name type="common">Swimming crab</name>
    <name type="synonym">Neptunus trituberculatus</name>
    <dbReference type="NCBI Taxonomy" id="210409"/>
    <lineage>
        <taxon>Eukaryota</taxon>
        <taxon>Metazoa</taxon>
        <taxon>Ecdysozoa</taxon>
        <taxon>Arthropoda</taxon>
        <taxon>Crustacea</taxon>
        <taxon>Multicrustacea</taxon>
        <taxon>Malacostraca</taxon>
        <taxon>Eumalacostraca</taxon>
        <taxon>Eucarida</taxon>
        <taxon>Decapoda</taxon>
        <taxon>Pleocyemata</taxon>
        <taxon>Brachyura</taxon>
        <taxon>Eubrachyura</taxon>
        <taxon>Portunoidea</taxon>
        <taxon>Portunidae</taxon>
        <taxon>Portuninae</taxon>
        <taxon>Portunus</taxon>
    </lineage>
</organism>
<dbReference type="AlphaFoldDB" id="A0A5B7E9A1"/>
<feature type="compositionally biased region" description="Basic and acidic residues" evidence="1">
    <location>
        <begin position="40"/>
        <end position="50"/>
    </location>
</feature>
<protein>
    <submittedName>
        <fullName evidence="2">Uncharacterized protein</fullName>
    </submittedName>
</protein>
<feature type="region of interest" description="Disordered" evidence="1">
    <location>
        <begin position="21"/>
        <end position="50"/>
    </location>
</feature>
<gene>
    <name evidence="2" type="ORF">E2C01_023253</name>
</gene>
<dbReference type="Proteomes" id="UP000324222">
    <property type="component" value="Unassembled WGS sequence"/>
</dbReference>
<accession>A0A5B7E9A1</accession>
<dbReference type="EMBL" id="VSRR010002173">
    <property type="protein sequence ID" value="MPC29999.1"/>
    <property type="molecule type" value="Genomic_DNA"/>
</dbReference>
<evidence type="ECO:0000256" key="1">
    <source>
        <dbReference type="SAM" id="MobiDB-lite"/>
    </source>
</evidence>
<name>A0A5B7E9A1_PORTR</name>
<keyword evidence="3" id="KW-1185">Reference proteome</keyword>
<proteinExistence type="predicted"/>